<keyword evidence="2" id="KW-0851">Voltage-gated channel</keyword>
<dbReference type="InterPro" id="IPR014710">
    <property type="entry name" value="RmlC-like_jellyroll"/>
</dbReference>
<feature type="compositionally biased region" description="Gly residues" evidence="3">
    <location>
        <begin position="888"/>
        <end position="898"/>
    </location>
</feature>
<feature type="transmembrane region" description="Helical" evidence="4">
    <location>
        <begin position="245"/>
        <end position="272"/>
    </location>
</feature>
<organism evidence="6 7">
    <name type="scientific">Pleodorina starrii</name>
    <dbReference type="NCBI Taxonomy" id="330485"/>
    <lineage>
        <taxon>Eukaryota</taxon>
        <taxon>Viridiplantae</taxon>
        <taxon>Chlorophyta</taxon>
        <taxon>core chlorophytes</taxon>
        <taxon>Chlorophyceae</taxon>
        <taxon>CS clade</taxon>
        <taxon>Chlamydomonadales</taxon>
        <taxon>Volvocaceae</taxon>
        <taxon>Pleodorina</taxon>
    </lineage>
</organism>
<dbReference type="CDD" id="cd00038">
    <property type="entry name" value="CAP_ED"/>
    <property type="match status" value="1"/>
</dbReference>
<feature type="compositionally biased region" description="Gly residues" evidence="3">
    <location>
        <begin position="54"/>
        <end position="82"/>
    </location>
</feature>
<evidence type="ECO:0000259" key="5">
    <source>
        <dbReference type="PROSITE" id="PS50042"/>
    </source>
</evidence>
<keyword evidence="7" id="KW-1185">Reference proteome</keyword>
<proteinExistence type="predicted"/>
<dbReference type="AlphaFoldDB" id="A0A9W6BPR9"/>
<feature type="compositionally biased region" description="Basic residues" evidence="3">
    <location>
        <begin position="967"/>
        <end position="977"/>
    </location>
</feature>
<dbReference type="Gene3D" id="1.10.287.70">
    <property type="match status" value="1"/>
</dbReference>
<keyword evidence="2" id="KW-0813">Transport</keyword>
<feature type="region of interest" description="Disordered" evidence="3">
    <location>
        <begin position="192"/>
        <end position="228"/>
    </location>
</feature>
<feature type="transmembrane region" description="Helical" evidence="4">
    <location>
        <begin position="407"/>
        <end position="436"/>
    </location>
</feature>
<reference evidence="6 7" key="1">
    <citation type="journal article" date="2023" name="Commun. Biol.">
        <title>Reorganization of the ancestral sex-determining regions during the evolution of trioecy in Pleodorina starrii.</title>
        <authorList>
            <person name="Takahashi K."/>
            <person name="Suzuki S."/>
            <person name="Kawai-Toyooka H."/>
            <person name="Yamamoto K."/>
            <person name="Hamaji T."/>
            <person name="Ootsuki R."/>
            <person name="Yamaguchi H."/>
            <person name="Kawachi M."/>
            <person name="Higashiyama T."/>
            <person name="Nozaki H."/>
        </authorList>
    </citation>
    <scope>NUCLEOTIDE SEQUENCE [LARGE SCALE GENOMIC DNA]</scope>
    <source>
        <strain evidence="6 7">NIES-4479</strain>
    </source>
</reference>
<feature type="region of interest" description="Disordered" evidence="3">
    <location>
        <begin position="1"/>
        <end position="107"/>
    </location>
</feature>
<keyword evidence="1" id="KW-0633">Potassium transport</keyword>
<dbReference type="SUPFAM" id="SSF81324">
    <property type="entry name" value="Voltage-gated potassium channels"/>
    <property type="match status" value="1"/>
</dbReference>
<evidence type="ECO:0000256" key="1">
    <source>
        <dbReference type="ARBA" id="ARBA00022826"/>
    </source>
</evidence>
<dbReference type="InterPro" id="IPR045319">
    <property type="entry name" value="KAT/AKT"/>
</dbReference>
<dbReference type="SUPFAM" id="SSF51206">
    <property type="entry name" value="cAMP-binding domain-like"/>
    <property type="match status" value="1"/>
</dbReference>
<sequence>MAARRSTELRTVPEYDRLSAAQGGDGGAATAAATASYPSGQGPTPRDARSGMRSGSGGIGIGTTGSGNRDGGGFGSGGGGSGNLSHSSTTRLARGTSGGRQGGQAAGGALGRTSLVVRIQQGGRQLIDMGRLQADWLSSTLVKRTDEHDYVNEEDQGLVALLARHVDVEPAAWDKLQRELGGRDGHYWQSGAPGEFNRSSQAPHVPHVRDGGSAPDHGGGAAENGEAPKPRKSIFGMRVIQPYNLFAVLWTLLILFLDLTYTAFWVPMNVAFCTSEYGKLSSACTTSDLVGGALYLMNLLLGFQIGVVATIGIRKRIVQDGCLVARLYLRHGKFWEDFVAIVPLLYLIVVLAGQSHFRLNRGWVNCLSLLRLLRMVRLVSITKVVYMDSLSGRFQDSWKSRWLSVTLLYSIFLAYQLAVAINLFACIMVLCAYFEGYENSWMTAVDWANLPNASPLYQWYCAVYWMIVTSPPHATTTRIWDFQPRSTAEQVVANVAMVGGMIMFGVLVASIGQALSRATREAHQAYSARLKIARVMEWAQHRDLKDDIKKEVQLFFADKYGRKDDEGAVDTLMMSVLPSRLRAKVARSICGSLLSNVHVLDALPFDVQELLAENMRPLRLPAGEDLCQQGDVTNCLWILQEGRVEAVRYKEQPKSLDASDKPHLLGESVLLGEAVEAARVRPWTLRTVKPCRLWGIPLGELYPLMRMYPVIGHTAADYVKHKTLAMLSAAQQERQIQQQHFQQQQQQQEPQQESLLLQQQQKQHQQQQNEQQHRQQQRQQQQADEAGGSSILGSGGHNKQEGHWCEVAAVIVRQLLEFTPEEEAEELVRELERADAYEGTLQPLLEQLLEFCATRRGAPAVVRAPPQGPTSAPRRDGRTLATPTHGPPDGGGAGGGGEHPPPLSPQPFGLTPSAAAAAAGKTAFGTPAAAAALSAALLAATSPGQTDAGQHHPHLGLHPGQQQSHPQHPHPHPRHLQHQLQQLYGNNSSGGAAPQGLHHSFTSGGGSAAAAANSGGGGAANSARPSTLPPMTSPVPLSLSAAAAAAAAVQCPGCQRCICPSCGQGMDTAAAAAAAAGPPLMAGAADGGGGGAGAAGLAHTLHGGGGGAAAAAAATGRAGAAPPGMRAWINVNRGTLRRVSIGMRADKVWATERRSIDRRLGAMSVVSVYE</sequence>
<dbReference type="InterPro" id="IPR000595">
    <property type="entry name" value="cNMP-bd_dom"/>
</dbReference>
<keyword evidence="4" id="KW-1133">Transmembrane helix</keyword>
<dbReference type="Gene3D" id="2.60.120.10">
    <property type="entry name" value="Jelly Rolls"/>
    <property type="match status" value="1"/>
</dbReference>
<feature type="domain" description="Cyclic nucleotide-binding" evidence="5">
    <location>
        <begin position="599"/>
        <end position="696"/>
    </location>
</feature>
<gene>
    <name evidence="6" type="primary">PLESTMB000100</name>
    <name evidence="6" type="ORF">PLESTB_001012900</name>
</gene>
<comment type="caution">
    <text evidence="6">The sequence shown here is derived from an EMBL/GenBank/DDBJ whole genome shotgun (WGS) entry which is preliminary data.</text>
</comment>
<evidence type="ECO:0000256" key="4">
    <source>
        <dbReference type="SAM" id="Phobius"/>
    </source>
</evidence>
<dbReference type="Pfam" id="PF00027">
    <property type="entry name" value="cNMP_binding"/>
    <property type="match status" value="1"/>
</dbReference>
<dbReference type="Proteomes" id="UP001165080">
    <property type="component" value="Unassembled WGS sequence"/>
</dbReference>
<feature type="compositionally biased region" description="Low complexity" evidence="3">
    <location>
        <begin position="956"/>
        <end position="966"/>
    </location>
</feature>
<feature type="region of interest" description="Disordered" evidence="3">
    <location>
        <begin position="861"/>
        <end position="914"/>
    </location>
</feature>
<feature type="transmembrane region" description="Helical" evidence="4">
    <location>
        <begin position="495"/>
        <end position="515"/>
    </location>
</feature>
<evidence type="ECO:0000313" key="7">
    <source>
        <dbReference type="Proteomes" id="UP001165080"/>
    </source>
</evidence>
<dbReference type="PROSITE" id="PS50042">
    <property type="entry name" value="CNMP_BINDING_3"/>
    <property type="match status" value="1"/>
</dbReference>
<dbReference type="PANTHER" id="PTHR45743">
    <property type="entry name" value="POTASSIUM CHANNEL AKT1"/>
    <property type="match status" value="1"/>
</dbReference>
<accession>A0A9W6BPR9</accession>
<evidence type="ECO:0000313" key="6">
    <source>
        <dbReference type="EMBL" id="GLC55670.1"/>
    </source>
</evidence>
<feature type="compositionally biased region" description="Gly residues" evidence="3">
    <location>
        <begin position="96"/>
        <end position="107"/>
    </location>
</feature>
<keyword evidence="2" id="KW-0407">Ion channel</keyword>
<keyword evidence="4" id="KW-0812">Transmembrane</keyword>
<dbReference type="PANTHER" id="PTHR45743:SF2">
    <property type="entry name" value="POTASSIUM CHANNEL AKT1"/>
    <property type="match status" value="1"/>
</dbReference>
<keyword evidence="1" id="KW-0631">Potassium channel</keyword>
<dbReference type="GO" id="GO:0005249">
    <property type="term" value="F:voltage-gated potassium channel activity"/>
    <property type="evidence" value="ECO:0007669"/>
    <property type="project" value="InterPro"/>
</dbReference>
<feature type="compositionally biased region" description="Low complexity" evidence="3">
    <location>
        <begin position="83"/>
        <end position="95"/>
    </location>
</feature>
<feature type="compositionally biased region" description="Basic and acidic residues" evidence="3">
    <location>
        <begin position="1"/>
        <end position="17"/>
    </location>
</feature>
<keyword evidence="2" id="KW-0406">Ion transport</keyword>
<keyword evidence="1" id="KW-0630">Potassium</keyword>
<evidence type="ECO:0000256" key="3">
    <source>
        <dbReference type="SAM" id="MobiDB-lite"/>
    </source>
</evidence>
<protein>
    <recommendedName>
        <fullName evidence="5">Cyclic nucleotide-binding domain-containing protein</fullName>
    </recommendedName>
</protein>
<feature type="transmembrane region" description="Helical" evidence="4">
    <location>
        <begin position="292"/>
        <end position="313"/>
    </location>
</feature>
<dbReference type="EMBL" id="BRXU01000013">
    <property type="protein sequence ID" value="GLC55670.1"/>
    <property type="molecule type" value="Genomic_DNA"/>
</dbReference>
<dbReference type="GO" id="GO:0034702">
    <property type="term" value="C:monoatomic ion channel complex"/>
    <property type="evidence" value="ECO:0007669"/>
    <property type="project" value="UniProtKB-KW"/>
</dbReference>
<feature type="transmembrane region" description="Helical" evidence="4">
    <location>
        <begin position="334"/>
        <end position="357"/>
    </location>
</feature>
<keyword evidence="4" id="KW-0472">Membrane</keyword>
<feature type="region of interest" description="Disordered" evidence="3">
    <location>
        <begin position="738"/>
        <end position="799"/>
    </location>
</feature>
<dbReference type="SMART" id="SM00100">
    <property type="entry name" value="cNMP"/>
    <property type="match status" value="1"/>
</dbReference>
<feature type="region of interest" description="Disordered" evidence="3">
    <location>
        <begin position="942"/>
        <end position="1032"/>
    </location>
</feature>
<feature type="compositionally biased region" description="Low complexity" evidence="3">
    <location>
        <begin position="738"/>
        <end position="770"/>
    </location>
</feature>
<evidence type="ECO:0000256" key="2">
    <source>
        <dbReference type="ARBA" id="ARBA00022882"/>
    </source>
</evidence>
<name>A0A9W6BPR9_9CHLO</name>
<dbReference type="InterPro" id="IPR018490">
    <property type="entry name" value="cNMP-bd_dom_sf"/>
</dbReference>